<evidence type="ECO:0000256" key="1">
    <source>
        <dbReference type="SAM" id="Phobius"/>
    </source>
</evidence>
<reference evidence="3" key="1">
    <citation type="journal article" date="2019" name="Int. J. Syst. Evol. Microbiol.">
        <title>The Global Catalogue of Microorganisms (GCM) 10K type strain sequencing project: providing services to taxonomists for standard genome sequencing and annotation.</title>
        <authorList>
            <consortium name="The Broad Institute Genomics Platform"/>
            <consortium name="The Broad Institute Genome Sequencing Center for Infectious Disease"/>
            <person name="Wu L."/>
            <person name="Ma J."/>
        </authorList>
    </citation>
    <scope>NUCLEOTIDE SEQUENCE [LARGE SCALE GENOMIC DNA]</scope>
    <source>
        <strain evidence="3">CGMCC 1.18439</strain>
    </source>
</reference>
<comment type="caution">
    <text evidence="2">The sequence shown here is derived from an EMBL/GenBank/DDBJ whole genome shotgun (WGS) entry which is preliminary data.</text>
</comment>
<organism evidence="2 3">
    <name type="scientific">Deinococcus piscis</name>
    <dbReference type="NCBI Taxonomy" id="394230"/>
    <lineage>
        <taxon>Bacteria</taxon>
        <taxon>Thermotogati</taxon>
        <taxon>Deinococcota</taxon>
        <taxon>Deinococci</taxon>
        <taxon>Deinococcales</taxon>
        <taxon>Deinococcaceae</taxon>
        <taxon>Deinococcus</taxon>
    </lineage>
</organism>
<keyword evidence="1" id="KW-0812">Transmembrane</keyword>
<name>A0ABQ3K730_9DEIO</name>
<accession>A0ABQ3K730</accession>
<proteinExistence type="predicted"/>
<protein>
    <submittedName>
        <fullName evidence="2">Membrane protein</fullName>
    </submittedName>
</protein>
<evidence type="ECO:0000313" key="2">
    <source>
        <dbReference type="EMBL" id="GHG05790.1"/>
    </source>
</evidence>
<keyword evidence="1" id="KW-0472">Membrane</keyword>
<dbReference type="Proteomes" id="UP000632154">
    <property type="component" value="Unassembled WGS sequence"/>
</dbReference>
<feature type="transmembrane region" description="Helical" evidence="1">
    <location>
        <begin position="20"/>
        <end position="39"/>
    </location>
</feature>
<gene>
    <name evidence="2" type="ORF">GCM10017783_17990</name>
</gene>
<keyword evidence="3" id="KW-1185">Reference proteome</keyword>
<keyword evidence="1" id="KW-1133">Transmembrane helix</keyword>
<dbReference type="EMBL" id="BNAL01000022">
    <property type="protein sequence ID" value="GHG05790.1"/>
    <property type="molecule type" value="Genomic_DNA"/>
</dbReference>
<feature type="transmembrane region" description="Helical" evidence="1">
    <location>
        <begin position="46"/>
        <end position="68"/>
    </location>
</feature>
<evidence type="ECO:0000313" key="3">
    <source>
        <dbReference type="Proteomes" id="UP000632154"/>
    </source>
</evidence>
<sequence>MRGGAGRVPYSNGMFLNLPLSEWLGYAASVFVGISLLMGDMHRLRVINLIGCVLFTVYGLMIGAYPVAAMNLFGAGVNIYHLLRLRSAKDVS</sequence>